<evidence type="ECO:0000313" key="3">
    <source>
        <dbReference type="Proteomes" id="UP000298213"/>
    </source>
</evidence>
<name>A0A4Y8ZVD0_9SPHN</name>
<comment type="caution">
    <text evidence="2">The sequence shown here is derived from an EMBL/GenBank/DDBJ whole genome shotgun (WGS) entry which is preliminary data.</text>
</comment>
<dbReference type="EMBL" id="SPDV01000008">
    <property type="protein sequence ID" value="TFI59272.1"/>
    <property type="molecule type" value="Genomic_DNA"/>
</dbReference>
<dbReference type="Proteomes" id="UP000298213">
    <property type="component" value="Unassembled WGS sequence"/>
</dbReference>
<protein>
    <recommendedName>
        <fullName evidence="4">Lipoprotein</fullName>
    </recommendedName>
</protein>
<feature type="signal peptide" evidence="1">
    <location>
        <begin position="1"/>
        <end position="18"/>
    </location>
</feature>
<evidence type="ECO:0008006" key="4">
    <source>
        <dbReference type="Google" id="ProtNLM"/>
    </source>
</evidence>
<evidence type="ECO:0000313" key="2">
    <source>
        <dbReference type="EMBL" id="TFI59272.1"/>
    </source>
</evidence>
<gene>
    <name evidence="2" type="ORF">E2493_05370</name>
</gene>
<feature type="chain" id="PRO_5021394831" description="Lipoprotein" evidence="1">
    <location>
        <begin position="19"/>
        <end position="138"/>
    </location>
</feature>
<keyword evidence="1" id="KW-0732">Signal</keyword>
<accession>A0A4Y8ZVD0</accession>
<reference evidence="2 3" key="1">
    <citation type="submission" date="2019-03" db="EMBL/GenBank/DDBJ databases">
        <title>Genome sequence of Sphingomonas sp. 17J27-24.</title>
        <authorList>
            <person name="Kim M."/>
            <person name="Maeng S."/>
            <person name="Sathiyaraj S."/>
        </authorList>
    </citation>
    <scope>NUCLEOTIDE SEQUENCE [LARGE SCALE GENOMIC DNA]</scope>
    <source>
        <strain evidence="2 3">17J27-24</strain>
    </source>
</reference>
<dbReference type="AlphaFoldDB" id="A0A4Y8ZVD0"/>
<keyword evidence="3" id="KW-1185">Reference proteome</keyword>
<evidence type="ECO:0000256" key="1">
    <source>
        <dbReference type="SAM" id="SignalP"/>
    </source>
</evidence>
<sequence>MIRPILLLSLILPLAACGDAPEEGQTVPITEGGKTVERPAAPLAEGAERVECAVAGAETFEPVCAVERSPSDQGLVLTIRAPSGGFRRLLVTRDGRGVIAADGAMPAAVTPLGPDRIEVAIEGDRYRLPATVRPIAGQ</sequence>
<dbReference type="OrthoDB" id="5402191at2"/>
<organism evidence="2 3">
    <name type="scientific">Sphingomonas parva</name>
    <dbReference type="NCBI Taxonomy" id="2555898"/>
    <lineage>
        <taxon>Bacteria</taxon>
        <taxon>Pseudomonadati</taxon>
        <taxon>Pseudomonadota</taxon>
        <taxon>Alphaproteobacteria</taxon>
        <taxon>Sphingomonadales</taxon>
        <taxon>Sphingomonadaceae</taxon>
        <taxon>Sphingomonas</taxon>
    </lineage>
</organism>
<proteinExistence type="predicted"/>
<dbReference type="RefSeq" id="WP_135084497.1">
    <property type="nucleotide sequence ID" value="NZ_SPDV01000008.1"/>
</dbReference>